<name>A0ABM3XGJ8_ERIEU</name>
<reference evidence="3" key="1">
    <citation type="submission" date="2025-08" db="UniProtKB">
        <authorList>
            <consortium name="RefSeq"/>
        </authorList>
    </citation>
    <scope>IDENTIFICATION</scope>
</reference>
<proteinExistence type="predicted"/>
<dbReference type="RefSeq" id="XP_060047900.1">
    <property type="nucleotide sequence ID" value="XM_060191917.1"/>
</dbReference>
<feature type="compositionally biased region" description="Gly residues" evidence="1">
    <location>
        <begin position="240"/>
        <end position="252"/>
    </location>
</feature>
<evidence type="ECO:0000313" key="3">
    <source>
        <dbReference type="RefSeq" id="XP_060047900.1"/>
    </source>
</evidence>
<feature type="region of interest" description="Disordered" evidence="1">
    <location>
        <begin position="1"/>
        <end position="180"/>
    </location>
</feature>
<gene>
    <name evidence="3" type="primary">LOC132538748</name>
</gene>
<dbReference type="GeneID" id="132538748"/>
<feature type="compositionally biased region" description="Pro residues" evidence="1">
    <location>
        <begin position="166"/>
        <end position="180"/>
    </location>
</feature>
<feature type="compositionally biased region" description="Basic residues" evidence="1">
    <location>
        <begin position="41"/>
        <end position="63"/>
    </location>
</feature>
<evidence type="ECO:0000313" key="2">
    <source>
        <dbReference type="Proteomes" id="UP001652624"/>
    </source>
</evidence>
<dbReference type="Proteomes" id="UP001652624">
    <property type="component" value="Chromosome 5"/>
</dbReference>
<evidence type="ECO:0000256" key="1">
    <source>
        <dbReference type="SAM" id="MobiDB-lite"/>
    </source>
</evidence>
<sequence length="339" mass="37040">MPPPKMHQEAASAAAALTRIPGLNDSLRRRQTPTAAPSPLHFRRRRRRAAPRRAAPRRSRPRPPGRAVARVARSRVPHSRRRVPHSRRRRRVPHSRRRVPHSRVPHSRRRRRRRVPHSRVPHSRRRRRVPHSRRRVAHSRRRVAPSRVSHNRLSHSRRRRRRRPHPSQPRPSAPRRPPPASLSAAFLTVCAAVIVSADAPGGGEHSAEPGPVDGPRRTDVLRLPPVPAVRSRDGLADGTGSCGAAGSGWGRGPGRECGATSGHAVRATLWESRPPDTPAAATRSGRSPPAWGCWAEPVTRPTGPLLWGALLGRRCSGGCSEGRYGGGAALGAAAGGALL</sequence>
<organism evidence="2 3">
    <name type="scientific">Erinaceus europaeus</name>
    <name type="common">Western European hedgehog</name>
    <dbReference type="NCBI Taxonomy" id="9365"/>
    <lineage>
        <taxon>Eukaryota</taxon>
        <taxon>Metazoa</taxon>
        <taxon>Chordata</taxon>
        <taxon>Craniata</taxon>
        <taxon>Vertebrata</taxon>
        <taxon>Euteleostomi</taxon>
        <taxon>Mammalia</taxon>
        <taxon>Eutheria</taxon>
        <taxon>Laurasiatheria</taxon>
        <taxon>Eulipotyphla</taxon>
        <taxon>Erinaceidae</taxon>
        <taxon>Erinaceinae</taxon>
        <taxon>Erinaceus</taxon>
    </lineage>
</organism>
<protein>
    <submittedName>
        <fullName evidence="3">Serine/arginine repetitive matrix protein 2-like</fullName>
    </submittedName>
</protein>
<keyword evidence="2" id="KW-1185">Reference proteome</keyword>
<feature type="region of interest" description="Disordered" evidence="1">
    <location>
        <begin position="199"/>
        <end position="261"/>
    </location>
</feature>
<accession>A0ABM3XGJ8</accession>
<feature type="compositionally biased region" description="Basic residues" evidence="1">
    <location>
        <begin position="72"/>
        <end position="165"/>
    </location>
</feature>